<accession>A0A090FSB6</accession>
<evidence type="ECO:0000313" key="2">
    <source>
        <dbReference type="Proteomes" id="UP000046373"/>
    </source>
</evidence>
<dbReference type="EMBL" id="CCNB01000043">
    <property type="protein sequence ID" value="CDX44618.1"/>
    <property type="molecule type" value="Genomic_DNA"/>
</dbReference>
<protein>
    <submittedName>
        <fullName evidence="1">Uncharacterized protein</fullName>
    </submittedName>
</protein>
<evidence type="ECO:0000313" key="1">
    <source>
        <dbReference type="EMBL" id="CDX44618.1"/>
    </source>
</evidence>
<organism evidence="1 2">
    <name type="scientific">Mesorhizobium plurifarium</name>
    <dbReference type="NCBI Taxonomy" id="69974"/>
    <lineage>
        <taxon>Bacteria</taxon>
        <taxon>Pseudomonadati</taxon>
        <taxon>Pseudomonadota</taxon>
        <taxon>Alphaproteobacteria</taxon>
        <taxon>Hyphomicrobiales</taxon>
        <taxon>Phyllobacteriaceae</taxon>
        <taxon>Mesorhizobium</taxon>
    </lineage>
</organism>
<dbReference type="AlphaFoldDB" id="A0A090FSB6"/>
<gene>
    <name evidence="1" type="ORF">MPLDJ20_60668</name>
</gene>
<reference evidence="1 2" key="1">
    <citation type="submission" date="2014-08" db="EMBL/GenBank/DDBJ databases">
        <authorList>
            <person name="Moulin Lionel"/>
        </authorList>
    </citation>
    <scope>NUCLEOTIDE SEQUENCE [LARGE SCALE GENOMIC DNA]</scope>
</reference>
<sequence>MNAFAKVSYPQLLFPLGDDSPKYYPRNYPQFVLVVLRPDSRRWHMASWSEIERIRKDTAAARSIASYCLHPSVKH</sequence>
<dbReference type="Proteomes" id="UP000046373">
    <property type="component" value="Unassembled WGS sequence"/>
</dbReference>
<proteinExistence type="predicted"/>
<name>A0A090FSB6_MESPL</name>